<evidence type="ECO:0000313" key="4">
    <source>
        <dbReference type="Proteomes" id="UP000680750"/>
    </source>
</evidence>
<dbReference type="Proteomes" id="UP000680750">
    <property type="component" value="Chromosome"/>
</dbReference>
<accession>A0A810L740</accession>
<evidence type="ECO:0008006" key="5">
    <source>
        <dbReference type="Google" id="ProtNLM"/>
    </source>
</evidence>
<dbReference type="AlphaFoldDB" id="A0A810L740"/>
<dbReference type="InterPro" id="IPR011659">
    <property type="entry name" value="WD40"/>
</dbReference>
<dbReference type="KEGG" id="aser:Asera_42740"/>
<keyword evidence="4" id="KW-1185">Reference proteome</keyword>
<name>A0A810L740_9ACTN</name>
<dbReference type="Gene3D" id="2.120.10.30">
    <property type="entry name" value="TolB, C-terminal domain"/>
    <property type="match status" value="1"/>
</dbReference>
<feature type="region of interest" description="Disordered" evidence="1">
    <location>
        <begin position="60"/>
        <end position="93"/>
    </location>
</feature>
<feature type="transmembrane region" description="Helical" evidence="2">
    <location>
        <begin position="37"/>
        <end position="57"/>
    </location>
</feature>
<reference evidence="3" key="1">
    <citation type="submission" date="2020-08" db="EMBL/GenBank/DDBJ databases">
        <title>Whole genome shotgun sequence of Actinocatenispora sera NBRC 101916.</title>
        <authorList>
            <person name="Komaki H."/>
            <person name="Tamura T."/>
        </authorList>
    </citation>
    <scope>NUCLEOTIDE SEQUENCE</scope>
    <source>
        <strain evidence="3">NBRC 101916</strain>
    </source>
</reference>
<evidence type="ECO:0000313" key="3">
    <source>
        <dbReference type="EMBL" id="BCJ30166.1"/>
    </source>
</evidence>
<dbReference type="InterPro" id="IPR011042">
    <property type="entry name" value="6-blade_b-propeller_TolB-like"/>
</dbReference>
<keyword evidence="2" id="KW-1133">Transmembrane helix</keyword>
<proteinExistence type="predicted"/>
<dbReference type="Pfam" id="PF07676">
    <property type="entry name" value="PD40"/>
    <property type="match status" value="1"/>
</dbReference>
<dbReference type="SUPFAM" id="SSF82171">
    <property type="entry name" value="DPP6 N-terminal domain-like"/>
    <property type="match status" value="1"/>
</dbReference>
<evidence type="ECO:0000256" key="2">
    <source>
        <dbReference type="SAM" id="Phobius"/>
    </source>
</evidence>
<dbReference type="EMBL" id="AP023354">
    <property type="protein sequence ID" value="BCJ30166.1"/>
    <property type="molecule type" value="Genomic_DNA"/>
</dbReference>
<feature type="compositionally biased region" description="Low complexity" evidence="1">
    <location>
        <begin position="65"/>
        <end position="80"/>
    </location>
</feature>
<protein>
    <recommendedName>
        <fullName evidence="5">WD40 repeat protein</fullName>
    </recommendedName>
</protein>
<sequence length="403" mass="43207">MDEALRDTLQAVADQARSVDLGPAALRTARRRRRRRTVVAGVAVVVVALAGTVPLVLDRHRPGPSRHAAPAPAASRSPSASAPPPRVVAPAQTEYPHPGSVLLPQRLVTVGPYAVTGFASAQGTPSHPSVLWDQAHHRYVRVGYDAAVPSPDGKRAVVLGQTFPYRPGMLDIATGQLTPLSMDGYQPSSPQWSPDGSTVLFTVSGKIDPAHSLGFVLIDAVSLRATVHWVDHTKYDTSQVMFTWNRDASRVVLTIADRGNMSEATPDLVDHLQLFDRSGRPRATLPIRGLVYGTGSWSPDGRYVLVHGISNRAGTGRPQLQIVAVATGRVRARIATDLDGWATPGWWLDDDHALIRTAGLGPTSEPVQALTTVTLDGVAQTVRYLPNVYPPVTAPAELTLQAR</sequence>
<organism evidence="3 4">
    <name type="scientific">Actinocatenispora sera</name>
    <dbReference type="NCBI Taxonomy" id="390989"/>
    <lineage>
        <taxon>Bacteria</taxon>
        <taxon>Bacillati</taxon>
        <taxon>Actinomycetota</taxon>
        <taxon>Actinomycetes</taxon>
        <taxon>Micromonosporales</taxon>
        <taxon>Micromonosporaceae</taxon>
        <taxon>Actinocatenispora</taxon>
    </lineage>
</organism>
<gene>
    <name evidence="3" type="ORF">Asera_42740</name>
</gene>
<keyword evidence="2" id="KW-0472">Membrane</keyword>
<keyword evidence="2" id="KW-0812">Transmembrane</keyword>
<evidence type="ECO:0000256" key="1">
    <source>
        <dbReference type="SAM" id="MobiDB-lite"/>
    </source>
</evidence>